<organism evidence="11 12">
    <name type="scientific">Homarus americanus</name>
    <name type="common">American lobster</name>
    <dbReference type="NCBI Taxonomy" id="6706"/>
    <lineage>
        <taxon>Eukaryota</taxon>
        <taxon>Metazoa</taxon>
        <taxon>Ecdysozoa</taxon>
        <taxon>Arthropoda</taxon>
        <taxon>Crustacea</taxon>
        <taxon>Multicrustacea</taxon>
        <taxon>Malacostraca</taxon>
        <taxon>Eumalacostraca</taxon>
        <taxon>Eucarida</taxon>
        <taxon>Decapoda</taxon>
        <taxon>Pleocyemata</taxon>
        <taxon>Astacidea</taxon>
        <taxon>Nephropoidea</taxon>
        <taxon>Nephropidae</taxon>
        <taxon>Homarus</taxon>
    </lineage>
</organism>
<feature type="binding site" evidence="8">
    <location>
        <position position="279"/>
    </location>
    <ligand>
        <name>Zn(2+)</name>
        <dbReference type="ChEBI" id="CHEBI:29105"/>
        <label>2</label>
    </ligand>
</feature>
<dbReference type="GO" id="GO:0046872">
    <property type="term" value="F:metal ion binding"/>
    <property type="evidence" value="ECO:0007669"/>
    <property type="project" value="UniProtKB-KW"/>
</dbReference>
<proteinExistence type="inferred from homology"/>
<evidence type="ECO:0000256" key="10">
    <source>
        <dbReference type="RuleBase" id="RU003947"/>
    </source>
</evidence>
<dbReference type="Pfam" id="PF00245">
    <property type="entry name" value="Alk_phosphatase"/>
    <property type="match status" value="1"/>
</dbReference>
<feature type="binding site" evidence="8">
    <location>
        <position position="320"/>
    </location>
    <ligand>
        <name>Zn(2+)</name>
        <dbReference type="ChEBI" id="CHEBI:29105"/>
        <label>2</label>
    </ligand>
</feature>
<dbReference type="EC" id="3.1.3.1" evidence="2 10"/>
<feature type="binding site" evidence="8">
    <location>
        <position position="396"/>
    </location>
    <ligand>
        <name>Zn(2+)</name>
        <dbReference type="ChEBI" id="CHEBI:29105"/>
        <label>2</label>
    </ligand>
</feature>
<feature type="binding site" evidence="8">
    <location>
        <position position="283"/>
    </location>
    <ligand>
        <name>Zn(2+)</name>
        <dbReference type="ChEBI" id="CHEBI:29105"/>
        <label>2</label>
    </ligand>
</feature>
<comment type="similarity">
    <text evidence="1 9">Belongs to the alkaline phosphatase family.</text>
</comment>
<dbReference type="CDD" id="cd16012">
    <property type="entry name" value="ALP"/>
    <property type="match status" value="1"/>
</dbReference>
<evidence type="ECO:0000256" key="5">
    <source>
        <dbReference type="ARBA" id="ARBA00022833"/>
    </source>
</evidence>
<evidence type="ECO:0000256" key="2">
    <source>
        <dbReference type="ARBA" id="ARBA00012647"/>
    </source>
</evidence>
<dbReference type="InterPro" id="IPR001952">
    <property type="entry name" value="Alkaline_phosphatase"/>
</dbReference>
<keyword evidence="4 10" id="KW-0378">Hydrolase</keyword>
<feature type="binding site" evidence="8">
    <location>
        <position position="321"/>
    </location>
    <ligand>
        <name>Zn(2+)</name>
        <dbReference type="ChEBI" id="CHEBI:29105"/>
        <label>2</label>
    </ligand>
</feature>
<dbReference type="Proteomes" id="UP000747542">
    <property type="component" value="Unassembled WGS sequence"/>
</dbReference>
<feature type="binding site" evidence="8">
    <location>
        <position position="27"/>
    </location>
    <ligand>
        <name>Mg(2+)</name>
        <dbReference type="ChEBI" id="CHEBI:18420"/>
    </ligand>
</feature>
<sequence>MQEELQSQLDKTPIVKQAKNIIFFLGDGTSISTLTAARLAKGHLTGNHEHEVMAYEKFPYSTLIKTYSSDKVVTDSAASATAYLNGVKANQATIGVDANEAGKSTGIVTVTRVTHASPAGTFAHTAERHWENDDDVNDDDYDSEKCDDIAEQLVLGDTGSKIKVILGGGRQKFTPKGVVDPEGGDGGKRDDGKNLIETWLNHKQELGNATYTWNRDQFLTVDTANTDYLLGLFDWGHMGWAIDKEPSNPTLQEMAKAAIEILQRDDNGYFLFVEGGNIDLAHHKNEYRSAIEEALEFEKAISYAASVTDPEETLIIVTADHSQPLVINGYQERGADVLDLGDYSNVDGMPFTALLYTQGPGYRGEVNGERPDPSLEDYTNPHYAGAAAVPLTSSNHAGEDVILYARGPHSHLFTGIHENAFIPHALRYASCTGHGLQFCTQQEQP</sequence>
<keyword evidence="3 8" id="KW-0479">Metal-binding</keyword>
<reference evidence="11" key="1">
    <citation type="journal article" date="2021" name="Sci. Adv.">
        <title>The American lobster genome reveals insights on longevity, neural, and immune adaptations.</title>
        <authorList>
            <person name="Polinski J.M."/>
            <person name="Zimin A.V."/>
            <person name="Clark K.F."/>
            <person name="Kohn A.B."/>
            <person name="Sadowski N."/>
            <person name="Timp W."/>
            <person name="Ptitsyn A."/>
            <person name="Khanna P."/>
            <person name="Romanova D.Y."/>
            <person name="Williams P."/>
            <person name="Greenwood S.J."/>
            <person name="Moroz L.L."/>
            <person name="Walt D.R."/>
            <person name="Bodnar A.G."/>
        </authorList>
    </citation>
    <scope>NUCLEOTIDE SEQUENCE</scope>
    <source>
        <strain evidence="11">GMGI-L3</strain>
    </source>
</reference>
<accession>A0A8J5TJD1</accession>
<protein>
    <recommendedName>
        <fullName evidence="2 10">Alkaline phosphatase</fullName>
        <ecNumber evidence="2 10">3.1.3.1</ecNumber>
    </recommendedName>
</protein>
<dbReference type="EMBL" id="JAHLQT010003055">
    <property type="protein sequence ID" value="KAG7176594.1"/>
    <property type="molecule type" value="Genomic_DNA"/>
</dbReference>
<comment type="cofactor">
    <cofactor evidence="8">
        <name>Mg(2+)</name>
        <dbReference type="ChEBI" id="CHEBI:18420"/>
    </cofactor>
    <text evidence="8">Binds 1 Mg(2+) ion.</text>
</comment>
<dbReference type="AlphaFoldDB" id="A0A8J5TJD1"/>
<name>A0A8J5TJD1_HOMAM</name>
<dbReference type="Gene3D" id="3.40.720.10">
    <property type="entry name" value="Alkaline Phosphatase, subunit A"/>
    <property type="match status" value="1"/>
</dbReference>
<dbReference type="InterPro" id="IPR017850">
    <property type="entry name" value="Alkaline_phosphatase_core_sf"/>
</dbReference>
<evidence type="ECO:0000313" key="12">
    <source>
        <dbReference type="Proteomes" id="UP000747542"/>
    </source>
</evidence>
<comment type="caution">
    <text evidence="11">The sequence shown here is derived from an EMBL/GenBank/DDBJ whole genome shotgun (WGS) entry which is preliminary data.</text>
</comment>
<dbReference type="InterPro" id="IPR018299">
    <property type="entry name" value="Alkaline_phosphatase_AS"/>
</dbReference>
<gene>
    <name evidence="11" type="primary">Alp-m-L2</name>
    <name evidence="11" type="ORF">Hamer_G015397</name>
</gene>
<keyword evidence="6 8" id="KW-0460">Magnesium</keyword>
<keyword evidence="12" id="KW-1185">Reference proteome</keyword>
<comment type="catalytic activity">
    <reaction evidence="10">
        <text>a phosphate monoester + H2O = an alcohol + phosphate</text>
        <dbReference type="Rhea" id="RHEA:15017"/>
        <dbReference type="ChEBI" id="CHEBI:15377"/>
        <dbReference type="ChEBI" id="CHEBI:30879"/>
        <dbReference type="ChEBI" id="CHEBI:43474"/>
        <dbReference type="ChEBI" id="CHEBI:67140"/>
        <dbReference type="EC" id="3.1.3.1"/>
    </reaction>
</comment>
<dbReference type="SUPFAM" id="SSF53649">
    <property type="entry name" value="Alkaline phosphatase-like"/>
    <property type="match status" value="1"/>
</dbReference>
<evidence type="ECO:0000313" key="11">
    <source>
        <dbReference type="EMBL" id="KAG7176594.1"/>
    </source>
</evidence>
<evidence type="ECO:0000256" key="1">
    <source>
        <dbReference type="ARBA" id="ARBA00005984"/>
    </source>
</evidence>
<comment type="cofactor">
    <cofactor evidence="8">
        <name>Zn(2+)</name>
        <dbReference type="ChEBI" id="CHEBI:29105"/>
    </cofactor>
    <text evidence="8">Binds 2 Zn(2+) ions.</text>
</comment>
<dbReference type="PRINTS" id="PR00113">
    <property type="entry name" value="ALKPHPHTASE"/>
</dbReference>
<feature type="active site" description="Phosphoserine intermediate" evidence="7">
    <location>
        <position position="76"/>
    </location>
</feature>
<evidence type="ECO:0000256" key="7">
    <source>
        <dbReference type="PIRSR" id="PIRSR601952-1"/>
    </source>
</evidence>
<dbReference type="PROSITE" id="PS00123">
    <property type="entry name" value="ALKALINE_PHOSPHATASE"/>
    <property type="match status" value="1"/>
</dbReference>
<dbReference type="PANTHER" id="PTHR11596:SF91">
    <property type="entry name" value="ALKALINE PHOSPHATASE-RELATED"/>
    <property type="match status" value="1"/>
</dbReference>
<evidence type="ECO:0000256" key="4">
    <source>
        <dbReference type="ARBA" id="ARBA00022801"/>
    </source>
</evidence>
<dbReference type="SMART" id="SM00098">
    <property type="entry name" value="alkPPc"/>
    <property type="match status" value="1"/>
</dbReference>
<feature type="binding site" evidence="8">
    <location>
        <position position="117"/>
    </location>
    <ligand>
        <name>Mg(2+)</name>
        <dbReference type="ChEBI" id="CHEBI:18420"/>
    </ligand>
</feature>
<feature type="binding site" evidence="8">
    <location>
        <position position="27"/>
    </location>
    <ligand>
        <name>Zn(2+)</name>
        <dbReference type="ChEBI" id="CHEBI:29105"/>
        <label>2</label>
    </ligand>
</feature>
<evidence type="ECO:0000256" key="6">
    <source>
        <dbReference type="ARBA" id="ARBA00022842"/>
    </source>
</evidence>
<dbReference type="GO" id="GO:0004035">
    <property type="term" value="F:alkaline phosphatase activity"/>
    <property type="evidence" value="ECO:0007669"/>
    <property type="project" value="UniProtKB-EC"/>
</dbReference>
<evidence type="ECO:0000256" key="3">
    <source>
        <dbReference type="ARBA" id="ARBA00022723"/>
    </source>
</evidence>
<evidence type="ECO:0000256" key="9">
    <source>
        <dbReference type="RuleBase" id="RU003946"/>
    </source>
</evidence>
<feature type="binding site" evidence="8">
    <location>
        <position position="274"/>
    </location>
    <ligand>
        <name>Mg(2+)</name>
        <dbReference type="ChEBI" id="CHEBI:18420"/>
    </ligand>
</feature>
<dbReference type="PANTHER" id="PTHR11596">
    <property type="entry name" value="ALKALINE PHOSPHATASE"/>
    <property type="match status" value="1"/>
</dbReference>
<keyword evidence="5 8" id="KW-0862">Zinc</keyword>
<evidence type="ECO:0000256" key="8">
    <source>
        <dbReference type="PIRSR" id="PIRSR601952-2"/>
    </source>
</evidence>
<feature type="binding site" evidence="8">
    <location>
        <position position="115"/>
    </location>
    <ligand>
        <name>Mg(2+)</name>
        <dbReference type="ChEBI" id="CHEBI:18420"/>
    </ligand>
</feature>